<comment type="caution">
    <text evidence="3">The sequence shown here is derived from an EMBL/GenBank/DDBJ whole genome shotgun (WGS) entry which is preliminary data.</text>
</comment>
<keyword evidence="2" id="KW-0732">Signal</keyword>
<protein>
    <submittedName>
        <fullName evidence="3">Uncharacterized protein</fullName>
    </submittedName>
</protein>
<organism evidence="3 4">
    <name type="scientific">Coemansia asiatica</name>
    <dbReference type="NCBI Taxonomy" id="1052880"/>
    <lineage>
        <taxon>Eukaryota</taxon>
        <taxon>Fungi</taxon>
        <taxon>Fungi incertae sedis</taxon>
        <taxon>Zoopagomycota</taxon>
        <taxon>Kickxellomycotina</taxon>
        <taxon>Kickxellomycetes</taxon>
        <taxon>Kickxellales</taxon>
        <taxon>Kickxellaceae</taxon>
        <taxon>Coemansia</taxon>
    </lineage>
</organism>
<name>A0A9W8CM36_9FUNG</name>
<reference evidence="3" key="1">
    <citation type="submission" date="2022-07" db="EMBL/GenBank/DDBJ databases">
        <title>Phylogenomic reconstructions and comparative analyses of Kickxellomycotina fungi.</title>
        <authorList>
            <person name="Reynolds N.K."/>
            <person name="Stajich J.E."/>
            <person name="Barry K."/>
            <person name="Grigoriev I.V."/>
            <person name="Crous P."/>
            <person name="Smith M.E."/>
        </authorList>
    </citation>
    <scope>NUCLEOTIDE SEQUENCE</scope>
    <source>
        <strain evidence="3">NBRC 105413</strain>
    </source>
</reference>
<sequence>MLFIIIIALVFLVSSGLCISSEITAIILPLSSTVWVPGKQSKVTYRVLGKPNGQAFEIDLVTGDPDNAQLVYIFKNSAVPESEGINSVTVDVPDSVSEGKYGIRIGSVDGNYWKYSQIFSISSSAPTSKSHSSKNIPDKKTSDKEESSGSSDESDEDDDDESSASSSSYQSRPSSSSILHHAESNVLSNAASDDCNDPRSVSIIIGLLVSIIVAASA</sequence>
<feature type="compositionally biased region" description="Low complexity" evidence="1">
    <location>
        <begin position="163"/>
        <end position="177"/>
    </location>
</feature>
<evidence type="ECO:0000313" key="3">
    <source>
        <dbReference type="EMBL" id="KAJ1647882.1"/>
    </source>
</evidence>
<dbReference type="Proteomes" id="UP001145021">
    <property type="component" value="Unassembled WGS sequence"/>
</dbReference>
<feature type="compositionally biased region" description="Acidic residues" evidence="1">
    <location>
        <begin position="152"/>
        <end position="162"/>
    </location>
</feature>
<gene>
    <name evidence="3" type="ORF">LPJ64_000767</name>
</gene>
<feature type="region of interest" description="Disordered" evidence="1">
    <location>
        <begin position="123"/>
        <end position="180"/>
    </location>
</feature>
<feature type="chain" id="PRO_5040862058" evidence="2">
    <location>
        <begin position="19"/>
        <end position="217"/>
    </location>
</feature>
<evidence type="ECO:0000256" key="2">
    <source>
        <dbReference type="SAM" id="SignalP"/>
    </source>
</evidence>
<proteinExistence type="predicted"/>
<dbReference type="EMBL" id="JANBOH010000017">
    <property type="protein sequence ID" value="KAJ1647882.1"/>
    <property type="molecule type" value="Genomic_DNA"/>
</dbReference>
<dbReference type="AlphaFoldDB" id="A0A9W8CM36"/>
<evidence type="ECO:0000313" key="4">
    <source>
        <dbReference type="Proteomes" id="UP001145021"/>
    </source>
</evidence>
<accession>A0A9W8CM36</accession>
<feature type="compositionally biased region" description="Basic and acidic residues" evidence="1">
    <location>
        <begin position="136"/>
        <end position="147"/>
    </location>
</feature>
<evidence type="ECO:0000256" key="1">
    <source>
        <dbReference type="SAM" id="MobiDB-lite"/>
    </source>
</evidence>
<keyword evidence="4" id="KW-1185">Reference proteome</keyword>
<feature type="signal peptide" evidence="2">
    <location>
        <begin position="1"/>
        <end position="18"/>
    </location>
</feature>